<dbReference type="AlphaFoldDB" id="X1UXM6"/>
<sequence length="202" mass="21467">MADSPEVTEARGKVSGERANLAQAFGIRRGEVISLVGAGGKTSLMLALARELAAGGEAVITTTTTRIFDWQAPGTSLIVEQDEEKMMSRLSLELRRHRHITLAGERLSSEGKLAGISPELVVRIAGLDQIAYTIIEADGAARKPLKAPNATEPVVPENTTLVIPVVGIYALGKELTEENVFRPEIVSRLTGLPTGSARGITT</sequence>
<evidence type="ECO:0000313" key="1">
    <source>
        <dbReference type="EMBL" id="GAJ22263.1"/>
    </source>
</evidence>
<reference evidence="1" key="1">
    <citation type="journal article" date="2014" name="Front. Microbiol.">
        <title>High frequency of phylogenetically diverse reductive dehalogenase-homologous genes in deep subseafloor sedimentary metagenomes.</title>
        <authorList>
            <person name="Kawai M."/>
            <person name="Futagami T."/>
            <person name="Toyoda A."/>
            <person name="Takaki Y."/>
            <person name="Nishi S."/>
            <person name="Hori S."/>
            <person name="Arai W."/>
            <person name="Tsubouchi T."/>
            <person name="Morono Y."/>
            <person name="Uchiyama I."/>
            <person name="Ito T."/>
            <person name="Fujiyama A."/>
            <person name="Inagaki F."/>
            <person name="Takami H."/>
        </authorList>
    </citation>
    <scope>NUCLEOTIDE SEQUENCE</scope>
    <source>
        <strain evidence="1">Expedition CK06-06</strain>
    </source>
</reference>
<dbReference type="NCBIfam" id="TIGR03172">
    <property type="entry name" value="selenium cofactor biosynthesis protein YqeC"/>
    <property type="match status" value="1"/>
</dbReference>
<name>X1UXM6_9ZZZZ</name>
<comment type="caution">
    <text evidence="1">The sequence shown here is derived from an EMBL/GenBank/DDBJ whole genome shotgun (WGS) entry which is preliminary data.</text>
</comment>
<accession>X1UXM6</accession>
<dbReference type="InterPro" id="IPR017587">
    <property type="entry name" value="YqeC"/>
</dbReference>
<protein>
    <recommendedName>
        <fullName evidence="2">Selenium-dependent hydroxylase accessory protein YqeC</fullName>
    </recommendedName>
</protein>
<dbReference type="EMBL" id="BARW01037036">
    <property type="protein sequence ID" value="GAJ22263.1"/>
    <property type="molecule type" value="Genomic_DNA"/>
</dbReference>
<gene>
    <name evidence="1" type="ORF">S12H4_57304</name>
</gene>
<proteinExistence type="predicted"/>
<organism evidence="1">
    <name type="scientific">marine sediment metagenome</name>
    <dbReference type="NCBI Taxonomy" id="412755"/>
    <lineage>
        <taxon>unclassified sequences</taxon>
        <taxon>metagenomes</taxon>
        <taxon>ecological metagenomes</taxon>
    </lineage>
</organism>
<dbReference type="Pfam" id="PF19842">
    <property type="entry name" value="YqeC"/>
    <property type="match status" value="1"/>
</dbReference>
<evidence type="ECO:0008006" key="2">
    <source>
        <dbReference type="Google" id="ProtNLM"/>
    </source>
</evidence>
<feature type="non-terminal residue" evidence="1">
    <location>
        <position position="202"/>
    </location>
</feature>